<dbReference type="RefSeq" id="WP_160877563.1">
    <property type="nucleotide sequence ID" value="NZ_WUEK01000005.1"/>
</dbReference>
<evidence type="ECO:0000313" key="1">
    <source>
        <dbReference type="EMBL" id="MXG89771.1"/>
    </source>
</evidence>
<dbReference type="AlphaFoldDB" id="A0A6L7F090"/>
<gene>
    <name evidence="1" type="ORF">GRQ65_09430</name>
</gene>
<proteinExistence type="predicted"/>
<keyword evidence="2" id="KW-1185">Reference proteome</keyword>
<sequence>MSEHTVVLVTGSMRSGTSSLAGSLKQLGWHVPQPEVPASERNAKGHFEPRWVIEFHKRIMRGALVRPSDGSPKALGRVAGYADREGLEAELRTWLGEQPQPRVVVKDPHAAWVLPTWRAAAAGADRDLHTLTALRHPAEVVGSQDRTWGAGRRTDEERRVKETANTAAWLNVALVTEATSRGSARSFIGYHDLLGDWRASLGLVSTQLDLDLPVDDPQRAAALDDFLDPGMRRSQLTWDDIVLPTWLRDLAEDAWTQLGALVVDPHDAAASARLDELRVAYDGRYAEAVALTLDEARHRERRGSAAGAAKIRGRLREERARRRELEAAQPAGGVEALAQRTKRALGQIRARSRSGNRSA</sequence>
<dbReference type="Gene3D" id="3.40.50.300">
    <property type="entry name" value="P-loop containing nucleotide triphosphate hydrolases"/>
    <property type="match status" value="1"/>
</dbReference>
<evidence type="ECO:0000313" key="2">
    <source>
        <dbReference type="Proteomes" id="UP000473325"/>
    </source>
</evidence>
<dbReference type="GO" id="GO:0016740">
    <property type="term" value="F:transferase activity"/>
    <property type="evidence" value="ECO:0007669"/>
    <property type="project" value="UniProtKB-KW"/>
</dbReference>
<comment type="caution">
    <text evidence="1">The sequence shown here is derived from an EMBL/GenBank/DDBJ whole genome shotgun (WGS) entry which is preliminary data.</text>
</comment>
<reference evidence="1 2" key="1">
    <citation type="submission" date="2019-12" db="EMBL/GenBank/DDBJ databases">
        <authorList>
            <person name="Kun Z."/>
        </authorList>
    </citation>
    <scope>NUCLEOTIDE SEQUENCE [LARGE SCALE GENOMIC DNA]</scope>
    <source>
        <strain evidence="1 2">YIM 123512</strain>
    </source>
</reference>
<dbReference type="Proteomes" id="UP000473325">
    <property type="component" value="Unassembled WGS sequence"/>
</dbReference>
<name>A0A6L7F090_9ACTN</name>
<dbReference type="SUPFAM" id="SSF52540">
    <property type="entry name" value="P-loop containing nucleoside triphosphate hydrolases"/>
    <property type="match status" value="1"/>
</dbReference>
<dbReference type="InterPro" id="IPR027417">
    <property type="entry name" value="P-loop_NTPase"/>
</dbReference>
<organism evidence="1 2">
    <name type="scientific">Nocardioides flavescens</name>
    <dbReference type="NCBI Taxonomy" id="2691959"/>
    <lineage>
        <taxon>Bacteria</taxon>
        <taxon>Bacillati</taxon>
        <taxon>Actinomycetota</taxon>
        <taxon>Actinomycetes</taxon>
        <taxon>Propionibacteriales</taxon>
        <taxon>Nocardioidaceae</taxon>
        <taxon>Nocardioides</taxon>
    </lineage>
</organism>
<keyword evidence="1" id="KW-0808">Transferase</keyword>
<dbReference type="EMBL" id="WUEK01000005">
    <property type="protein sequence ID" value="MXG89771.1"/>
    <property type="molecule type" value="Genomic_DNA"/>
</dbReference>
<protein>
    <submittedName>
        <fullName evidence="1">Sulfotransferase family protein</fullName>
    </submittedName>
</protein>
<accession>A0A6L7F090</accession>